<gene>
    <name evidence="2" type="ORF">AYBTSS11_LOCUS3617</name>
</gene>
<keyword evidence="3" id="KW-1185">Reference proteome</keyword>
<keyword evidence="1" id="KW-1133">Transmembrane helix</keyword>
<dbReference type="EMBL" id="OY731398">
    <property type="protein sequence ID" value="CAJ1916596.1"/>
    <property type="molecule type" value="Genomic_DNA"/>
</dbReference>
<dbReference type="Gramene" id="rna-AYBTSS11_LOCUS3617">
    <property type="protein sequence ID" value="CAJ1916596.1"/>
    <property type="gene ID" value="gene-AYBTSS11_LOCUS3617"/>
</dbReference>
<dbReference type="Proteomes" id="UP001189624">
    <property type="component" value="Chromosome 1"/>
</dbReference>
<sequence>MDSTCDDWAIEFFHHKSQNVPAQFLDVTQHEVLDLRQSLMNNHGPCIHKDMFIAINSFSSMMSILKHVLGRKKERWMKRQEGIGALPWNVFLKWKSKWGWKHGAVRGPLKQQMLEENEAVRSQ</sequence>
<evidence type="ECO:0000313" key="2">
    <source>
        <dbReference type="EMBL" id="CAJ1916596.1"/>
    </source>
</evidence>
<evidence type="ECO:0000313" key="3">
    <source>
        <dbReference type="Proteomes" id="UP001189624"/>
    </source>
</evidence>
<organism evidence="2 3">
    <name type="scientific">Sphenostylis stenocarpa</name>
    <dbReference type="NCBI Taxonomy" id="92480"/>
    <lineage>
        <taxon>Eukaryota</taxon>
        <taxon>Viridiplantae</taxon>
        <taxon>Streptophyta</taxon>
        <taxon>Embryophyta</taxon>
        <taxon>Tracheophyta</taxon>
        <taxon>Spermatophyta</taxon>
        <taxon>Magnoliopsida</taxon>
        <taxon>eudicotyledons</taxon>
        <taxon>Gunneridae</taxon>
        <taxon>Pentapetalae</taxon>
        <taxon>rosids</taxon>
        <taxon>fabids</taxon>
        <taxon>Fabales</taxon>
        <taxon>Fabaceae</taxon>
        <taxon>Papilionoideae</taxon>
        <taxon>50 kb inversion clade</taxon>
        <taxon>NPAAA clade</taxon>
        <taxon>indigoferoid/millettioid clade</taxon>
        <taxon>Phaseoleae</taxon>
        <taxon>Sphenostylis</taxon>
    </lineage>
</organism>
<proteinExistence type="predicted"/>
<feature type="transmembrane region" description="Helical" evidence="1">
    <location>
        <begin position="51"/>
        <end position="69"/>
    </location>
</feature>
<accession>A0AA86S570</accession>
<dbReference type="AlphaFoldDB" id="A0AA86S570"/>
<reference evidence="2" key="1">
    <citation type="submission" date="2023-10" db="EMBL/GenBank/DDBJ databases">
        <authorList>
            <person name="Domelevo Entfellner J.-B."/>
        </authorList>
    </citation>
    <scope>NUCLEOTIDE SEQUENCE</scope>
</reference>
<keyword evidence="1" id="KW-0812">Transmembrane</keyword>
<evidence type="ECO:0000256" key="1">
    <source>
        <dbReference type="SAM" id="Phobius"/>
    </source>
</evidence>
<name>A0AA86S570_9FABA</name>
<keyword evidence="1" id="KW-0472">Membrane</keyword>
<protein>
    <submittedName>
        <fullName evidence="2">Uncharacterized protein</fullName>
    </submittedName>
</protein>